<organism evidence="2 3">
    <name type="scientific">Niabella yanshanensis</name>
    <dbReference type="NCBI Taxonomy" id="577386"/>
    <lineage>
        <taxon>Bacteria</taxon>
        <taxon>Pseudomonadati</taxon>
        <taxon>Bacteroidota</taxon>
        <taxon>Chitinophagia</taxon>
        <taxon>Chitinophagales</taxon>
        <taxon>Chitinophagaceae</taxon>
        <taxon>Niabella</taxon>
    </lineage>
</organism>
<protein>
    <submittedName>
        <fullName evidence="2">DUF6580 family putative transport protein</fullName>
    </submittedName>
</protein>
<reference evidence="2 3" key="1">
    <citation type="submission" date="2023-12" db="EMBL/GenBank/DDBJ databases">
        <title>Genome sequencing and assembly of bacterial species from a model synthetic community.</title>
        <authorList>
            <person name="Hogle S.L."/>
        </authorList>
    </citation>
    <scope>NUCLEOTIDE SEQUENCE [LARGE SCALE GENOMIC DNA]</scope>
    <source>
        <strain evidence="2 3">HAMBI_3031</strain>
    </source>
</reference>
<feature type="transmembrane region" description="Helical" evidence="1">
    <location>
        <begin position="106"/>
        <end position="127"/>
    </location>
</feature>
<keyword evidence="1" id="KW-1133">Transmembrane helix</keyword>
<name>A0ABZ0WBM4_9BACT</name>
<keyword evidence="1" id="KW-0472">Membrane</keyword>
<feature type="transmembrane region" description="Helical" evidence="1">
    <location>
        <begin position="76"/>
        <end position="94"/>
    </location>
</feature>
<accession>A0ABZ0WBM4</accession>
<feature type="transmembrane region" description="Helical" evidence="1">
    <location>
        <begin position="161"/>
        <end position="183"/>
    </location>
</feature>
<feature type="transmembrane region" description="Helical" evidence="1">
    <location>
        <begin position="51"/>
        <end position="70"/>
    </location>
</feature>
<gene>
    <name evidence="2" type="ORF">U0035_10670</name>
</gene>
<sequence>MNKLNVKVGVLVAIILVAALSKLIFSHFEVYNLSPLVAIALFGGSQFKNKGWAYCFPVLAFLISDLAFYLIGKTGFYGVSQFFVYGSILLITAMGTTLHNLKPIKILGYSLTGSALFWIISNFGVWVGSRIPGAIEYEPGLTLGMTYLRALPFYNEISTQMFRNAFGGDIFYTFLLFGIYALIQKTTPAVRYSNS</sequence>
<dbReference type="EMBL" id="CP139960">
    <property type="protein sequence ID" value="WQD40611.1"/>
    <property type="molecule type" value="Genomic_DNA"/>
</dbReference>
<keyword evidence="1" id="KW-0812">Transmembrane</keyword>
<proteinExistence type="predicted"/>
<feature type="transmembrane region" description="Helical" evidence="1">
    <location>
        <begin position="6"/>
        <end position="25"/>
    </location>
</feature>
<evidence type="ECO:0000256" key="1">
    <source>
        <dbReference type="SAM" id="Phobius"/>
    </source>
</evidence>
<dbReference type="Proteomes" id="UP001325680">
    <property type="component" value="Chromosome"/>
</dbReference>
<keyword evidence="3" id="KW-1185">Reference proteome</keyword>
<evidence type="ECO:0000313" key="2">
    <source>
        <dbReference type="EMBL" id="WQD40611.1"/>
    </source>
</evidence>
<dbReference type="Pfam" id="PF20221">
    <property type="entry name" value="DUF6580"/>
    <property type="match status" value="1"/>
</dbReference>
<dbReference type="RefSeq" id="WP_114789784.1">
    <property type="nucleotide sequence ID" value="NZ_CP139960.1"/>
</dbReference>
<evidence type="ECO:0000313" key="3">
    <source>
        <dbReference type="Proteomes" id="UP001325680"/>
    </source>
</evidence>
<dbReference type="InterPro" id="IPR046487">
    <property type="entry name" value="DUF6580"/>
</dbReference>